<keyword evidence="5 7" id="KW-0472">Membrane</keyword>
<dbReference type="InterPro" id="IPR022357">
    <property type="entry name" value="MIP_CS"/>
</dbReference>
<sequence length="287" mass="30928">MADKSTRSETHEVVLNVTKDASKTWDESSDSNLSVPFWQKLVAETVGTYFLVFAGCASIVVNNNYENALTFPGVTIVWGLTVMVVVYTIGHVSGAHINPAVTIAFASIKRFPYKQVPAYVAAQLLGSTLATVTLKVIFSGKPNQFTGTIPSGSELQSFVVEFIITFFLMFVISGVATDDRAVGEMAGLAIGSTIVLNALIAGQVSGASMNPARSLGPALVHNKYIGIWIYLLAPIIGALGGAWFYNILRYREKPMLCKITKSVLFDESITSAQKSYTTPDHHSATFA</sequence>
<evidence type="ECO:0000313" key="9">
    <source>
        <dbReference type="Proteomes" id="UP001359559"/>
    </source>
</evidence>
<evidence type="ECO:0000256" key="7">
    <source>
        <dbReference type="SAM" id="Phobius"/>
    </source>
</evidence>
<dbReference type="Pfam" id="PF00230">
    <property type="entry name" value="MIP"/>
    <property type="match status" value="1"/>
</dbReference>
<feature type="transmembrane region" description="Helical" evidence="7">
    <location>
        <begin position="227"/>
        <end position="248"/>
    </location>
</feature>
<dbReference type="PANTHER" id="PTHR45724">
    <property type="entry name" value="AQUAPORIN NIP2-1"/>
    <property type="match status" value="1"/>
</dbReference>
<keyword evidence="2 6" id="KW-0813">Transport</keyword>
<dbReference type="InterPro" id="IPR000425">
    <property type="entry name" value="MIP"/>
</dbReference>
<evidence type="ECO:0000256" key="3">
    <source>
        <dbReference type="ARBA" id="ARBA00022692"/>
    </source>
</evidence>
<protein>
    <submittedName>
        <fullName evidence="8">Uncharacterized protein</fullName>
    </submittedName>
</protein>
<dbReference type="InterPro" id="IPR023271">
    <property type="entry name" value="Aquaporin-like"/>
</dbReference>
<dbReference type="NCBIfam" id="TIGR00861">
    <property type="entry name" value="MIP"/>
    <property type="match status" value="1"/>
</dbReference>
<feature type="transmembrane region" description="Helical" evidence="7">
    <location>
        <begin position="41"/>
        <end position="61"/>
    </location>
</feature>
<feature type="transmembrane region" description="Helical" evidence="7">
    <location>
        <begin position="116"/>
        <end position="138"/>
    </location>
</feature>
<keyword evidence="9" id="KW-1185">Reference proteome</keyword>
<evidence type="ECO:0000313" key="8">
    <source>
        <dbReference type="EMBL" id="KAK7318853.1"/>
    </source>
</evidence>
<feature type="transmembrane region" description="Helical" evidence="7">
    <location>
        <begin position="188"/>
        <end position="207"/>
    </location>
</feature>
<evidence type="ECO:0000256" key="6">
    <source>
        <dbReference type="RuleBase" id="RU000477"/>
    </source>
</evidence>
<comment type="subcellular location">
    <subcellularLocation>
        <location evidence="1">Membrane</location>
        <topology evidence="1">Multi-pass membrane protein</topology>
    </subcellularLocation>
</comment>
<evidence type="ECO:0000256" key="5">
    <source>
        <dbReference type="ARBA" id="ARBA00023136"/>
    </source>
</evidence>
<organism evidence="8 9">
    <name type="scientific">Clitoria ternatea</name>
    <name type="common">Butterfly pea</name>
    <dbReference type="NCBI Taxonomy" id="43366"/>
    <lineage>
        <taxon>Eukaryota</taxon>
        <taxon>Viridiplantae</taxon>
        <taxon>Streptophyta</taxon>
        <taxon>Embryophyta</taxon>
        <taxon>Tracheophyta</taxon>
        <taxon>Spermatophyta</taxon>
        <taxon>Magnoliopsida</taxon>
        <taxon>eudicotyledons</taxon>
        <taxon>Gunneridae</taxon>
        <taxon>Pentapetalae</taxon>
        <taxon>rosids</taxon>
        <taxon>fabids</taxon>
        <taxon>Fabales</taxon>
        <taxon>Fabaceae</taxon>
        <taxon>Papilionoideae</taxon>
        <taxon>50 kb inversion clade</taxon>
        <taxon>NPAAA clade</taxon>
        <taxon>indigoferoid/millettioid clade</taxon>
        <taxon>Phaseoleae</taxon>
        <taxon>Clitoria</taxon>
    </lineage>
</organism>
<dbReference type="PROSITE" id="PS00221">
    <property type="entry name" value="MIP"/>
    <property type="match status" value="1"/>
</dbReference>
<keyword evidence="4 7" id="KW-1133">Transmembrane helix</keyword>
<dbReference type="EMBL" id="JAYKXN010000001">
    <property type="protein sequence ID" value="KAK7318853.1"/>
    <property type="molecule type" value="Genomic_DNA"/>
</dbReference>
<gene>
    <name evidence="8" type="ORF">RJT34_03560</name>
</gene>
<dbReference type="InterPro" id="IPR034294">
    <property type="entry name" value="Aquaporin_transptr"/>
</dbReference>
<reference evidence="8 9" key="1">
    <citation type="submission" date="2024-01" db="EMBL/GenBank/DDBJ databases">
        <title>The genomes of 5 underutilized Papilionoideae crops provide insights into root nodulation and disease resistance.</title>
        <authorList>
            <person name="Yuan L."/>
        </authorList>
    </citation>
    <scope>NUCLEOTIDE SEQUENCE [LARGE SCALE GENOMIC DNA]</scope>
    <source>
        <strain evidence="8">LY-2023</strain>
        <tissue evidence="8">Leaf</tissue>
    </source>
</reference>
<comment type="similarity">
    <text evidence="6">Belongs to the MIP/aquaporin (TC 1.A.8) family.</text>
</comment>
<comment type="caution">
    <text evidence="8">The sequence shown here is derived from an EMBL/GenBank/DDBJ whole genome shotgun (WGS) entry which is preliminary data.</text>
</comment>
<dbReference type="GO" id="GO:0016020">
    <property type="term" value="C:membrane"/>
    <property type="evidence" value="ECO:0007669"/>
    <property type="project" value="UniProtKB-SubCell"/>
</dbReference>
<dbReference type="Proteomes" id="UP001359559">
    <property type="component" value="Unassembled WGS sequence"/>
</dbReference>
<feature type="transmembrane region" description="Helical" evidence="7">
    <location>
        <begin position="73"/>
        <end position="95"/>
    </location>
</feature>
<dbReference type="PANTHER" id="PTHR45724:SF18">
    <property type="entry name" value="NODULIN-26"/>
    <property type="match status" value="1"/>
</dbReference>
<dbReference type="SUPFAM" id="SSF81338">
    <property type="entry name" value="Aquaporin-like"/>
    <property type="match status" value="1"/>
</dbReference>
<evidence type="ECO:0000256" key="2">
    <source>
        <dbReference type="ARBA" id="ARBA00022448"/>
    </source>
</evidence>
<name>A0AAN9KME4_CLITE</name>
<dbReference type="Gene3D" id="1.20.1080.10">
    <property type="entry name" value="Glycerol uptake facilitator protein"/>
    <property type="match status" value="1"/>
</dbReference>
<dbReference type="PRINTS" id="PR00783">
    <property type="entry name" value="MINTRINSICP"/>
</dbReference>
<proteinExistence type="inferred from homology"/>
<dbReference type="AlphaFoldDB" id="A0AAN9KME4"/>
<keyword evidence="3 6" id="KW-0812">Transmembrane</keyword>
<evidence type="ECO:0000256" key="4">
    <source>
        <dbReference type="ARBA" id="ARBA00022989"/>
    </source>
</evidence>
<dbReference type="CDD" id="cd00333">
    <property type="entry name" value="MIP"/>
    <property type="match status" value="1"/>
</dbReference>
<dbReference type="GO" id="GO:0015267">
    <property type="term" value="F:channel activity"/>
    <property type="evidence" value="ECO:0007669"/>
    <property type="project" value="InterPro"/>
</dbReference>
<evidence type="ECO:0000256" key="1">
    <source>
        <dbReference type="ARBA" id="ARBA00004141"/>
    </source>
</evidence>
<feature type="transmembrane region" description="Helical" evidence="7">
    <location>
        <begin position="158"/>
        <end position="176"/>
    </location>
</feature>
<accession>A0AAN9KME4</accession>